<dbReference type="RefSeq" id="YP_001950142.1">
    <property type="nucleotide sequence ID" value="NC_010811.2"/>
</dbReference>
<evidence type="ECO:0000313" key="2">
    <source>
        <dbReference type="Proteomes" id="UP000001034"/>
    </source>
</evidence>
<dbReference type="EMBL" id="AB366653">
    <property type="protein sequence ID" value="BAG41712.1"/>
    <property type="molecule type" value="Genomic_DNA"/>
</dbReference>
<proteinExistence type="predicted"/>
<protein>
    <submittedName>
        <fullName evidence="1">Uncharacterized protein</fullName>
    </submittedName>
</protein>
<reference evidence="1 2" key="1">
    <citation type="journal article" date="2010" name="Virology">
        <title>A jumbo phage infecting the phytopathogen Ralstonia solanacearum defines a new lineage of the Myoviridae family.</title>
        <authorList>
            <person name="Yamada T."/>
            <person name="Satoh S."/>
            <person name="Ishikawa H."/>
            <person name="Fujiwara A."/>
            <person name="Kawasaki T."/>
            <person name="Fujie M."/>
            <person name="Ogata H."/>
        </authorList>
    </citation>
    <scope>NUCLEOTIDE SEQUENCE [LARGE SCALE GENOMIC DNA]</scope>
</reference>
<keyword evidence="2" id="KW-1185">Reference proteome</keyword>
<dbReference type="GeneID" id="6369742"/>
<name>B2ZY77_9CAUD</name>
<dbReference type="Proteomes" id="UP000001034">
    <property type="component" value="Segment"/>
</dbReference>
<accession>B2ZY77</accession>
<dbReference type="KEGG" id="vg:6369742"/>
<organism evidence="1 2">
    <name type="scientific">Ralstonia phage phiRSL1</name>
    <dbReference type="NCBI Taxonomy" id="1980924"/>
    <lineage>
        <taxon>Viruses</taxon>
        <taxon>Duplodnaviria</taxon>
        <taxon>Heunggongvirae</taxon>
        <taxon>Uroviricota</taxon>
        <taxon>Caudoviricetes</taxon>
        <taxon>Mieseafarmvirus</taxon>
        <taxon>Mieseafarmvirus RSL1</taxon>
    </lineage>
</organism>
<evidence type="ECO:0000313" key="1">
    <source>
        <dbReference type="EMBL" id="BAG41712.1"/>
    </source>
</evidence>
<sequence length="129" mass="14344">MPTRIPLNTLDPRWLVADGQRVGFIFRCPMPDKSFYQSCMFQSVGWREQHALFTAALADLQIAEGKNPEHGWTRVQGVTGDAYSNITWLCSPDPDAATFDNITVHPSIDGSAGGLWHGWIQDGHAVFLD</sequence>